<feature type="compositionally biased region" description="Low complexity" evidence="1">
    <location>
        <begin position="16"/>
        <end position="69"/>
    </location>
</feature>
<dbReference type="VEuPathDB" id="FungiDB:AMAG_03260"/>
<feature type="region of interest" description="Disordered" evidence="1">
    <location>
        <begin position="1"/>
        <end position="132"/>
    </location>
</feature>
<feature type="region of interest" description="Disordered" evidence="1">
    <location>
        <begin position="172"/>
        <end position="219"/>
    </location>
</feature>
<accession>A0A0L0S4W0</accession>
<dbReference type="Proteomes" id="UP000054350">
    <property type="component" value="Unassembled WGS sequence"/>
</dbReference>
<feature type="compositionally biased region" description="Polar residues" evidence="1">
    <location>
        <begin position="186"/>
        <end position="198"/>
    </location>
</feature>
<reference evidence="3" key="2">
    <citation type="submission" date="2009-11" db="EMBL/GenBank/DDBJ databases">
        <title>The Genome Sequence of Allomyces macrogynus strain ATCC 38327.</title>
        <authorList>
            <consortium name="The Broad Institute Genome Sequencing Platform"/>
            <person name="Russ C."/>
            <person name="Cuomo C."/>
            <person name="Shea T."/>
            <person name="Young S.K."/>
            <person name="Zeng Q."/>
            <person name="Koehrsen M."/>
            <person name="Haas B."/>
            <person name="Borodovsky M."/>
            <person name="Guigo R."/>
            <person name="Alvarado L."/>
            <person name="Berlin A."/>
            <person name="Borenstein D."/>
            <person name="Chen Z."/>
            <person name="Engels R."/>
            <person name="Freedman E."/>
            <person name="Gellesch M."/>
            <person name="Goldberg J."/>
            <person name="Griggs A."/>
            <person name="Gujja S."/>
            <person name="Heiman D."/>
            <person name="Hepburn T."/>
            <person name="Howarth C."/>
            <person name="Jen D."/>
            <person name="Larson L."/>
            <person name="Lewis B."/>
            <person name="Mehta T."/>
            <person name="Park D."/>
            <person name="Pearson M."/>
            <person name="Roberts A."/>
            <person name="Saif S."/>
            <person name="Shenoy N."/>
            <person name="Sisk P."/>
            <person name="Stolte C."/>
            <person name="Sykes S."/>
            <person name="Walk T."/>
            <person name="White J."/>
            <person name="Yandava C."/>
            <person name="Burger G."/>
            <person name="Gray M.W."/>
            <person name="Holland P.W.H."/>
            <person name="King N."/>
            <person name="Lang F.B.F."/>
            <person name="Roger A.J."/>
            <person name="Ruiz-Trillo I."/>
            <person name="Lander E."/>
            <person name="Nusbaum C."/>
        </authorList>
    </citation>
    <scope>NUCLEOTIDE SEQUENCE [LARGE SCALE GENOMIC DNA]</scope>
    <source>
        <strain evidence="3">ATCC 38327</strain>
    </source>
</reference>
<dbReference type="AlphaFoldDB" id="A0A0L0S4W0"/>
<name>A0A0L0S4W0_ALLM3</name>
<protein>
    <submittedName>
        <fullName evidence="2">Uncharacterized protein</fullName>
    </submittedName>
</protein>
<evidence type="ECO:0000256" key="1">
    <source>
        <dbReference type="SAM" id="MobiDB-lite"/>
    </source>
</evidence>
<dbReference type="EMBL" id="GG745331">
    <property type="protein sequence ID" value="KNE57563.1"/>
    <property type="molecule type" value="Genomic_DNA"/>
</dbReference>
<proteinExistence type="predicted"/>
<dbReference type="OrthoDB" id="10644402at2759"/>
<organism evidence="2 3">
    <name type="scientific">Allomyces macrogynus (strain ATCC 38327)</name>
    <name type="common">Allomyces javanicus var. macrogynus</name>
    <dbReference type="NCBI Taxonomy" id="578462"/>
    <lineage>
        <taxon>Eukaryota</taxon>
        <taxon>Fungi</taxon>
        <taxon>Fungi incertae sedis</taxon>
        <taxon>Blastocladiomycota</taxon>
        <taxon>Blastocladiomycetes</taxon>
        <taxon>Blastocladiales</taxon>
        <taxon>Blastocladiaceae</taxon>
        <taxon>Allomyces</taxon>
    </lineage>
</organism>
<reference evidence="2 3" key="1">
    <citation type="submission" date="2009-11" db="EMBL/GenBank/DDBJ databases">
        <title>Annotation of Allomyces macrogynus ATCC 38327.</title>
        <authorList>
            <consortium name="The Broad Institute Genome Sequencing Platform"/>
            <person name="Russ C."/>
            <person name="Cuomo C."/>
            <person name="Burger G."/>
            <person name="Gray M.W."/>
            <person name="Holland P.W.H."/>
            <person name="King N."/>
            <person name="Lang F.B.F."/>
            <person name="Roger A.J."/>
            <person name="Ruiz-Trillo I."/>
            <person name="Young S.K."/>
            <person name="Zeng Q."/>
            <person name="Gargeya S."/>
            <person name="Fitzgerald M."/>
            <person name="Haas B."/>
            <person name="Abouelleil A."/>
            <person name="Alvarado L."/>
            <person name="Arachchi H.M."/>
            <person name="Berlin A."/>
            <person name="Chapman S.B."/>
            <person name="Gearin G."/>
            <person name="Goldberg J."/>
            <person name="Griggs A."/>
            <person name="Gujja S."/>
            <person name="Hansen M."/>
            <person name="Heiman D."/>
            <person name="Howarth C."/>
            <person name="Larimer J."/>
            <person name="Lui A."/>
            <person name="MacDonald P.J.P."/>
            <person name="McCowen C."/>
            <person name="Montmayeur A."/>
            <person name="Murphy C."/>
            <person name="Neiman D."/>
            <person name="Pearson M."/>
            <person name="Priest M."/>
            <person name="Roberts A."/>
            <person name="Saif S."/>
            <person name="Shea T."/>
            <person name="Sisk P."/>
            <person name="Stolte C."/>
            <person name="Sykes S."/>
            <person name="Wortman J."/>
            <person name="Nusbaum C."/>
            <person name="Birren B."/>
        </authorList>
    </citation>
    <scope>NUCLEOTIDE SEQUENCE [LARGE SCALE GENOMIC DNA]</scope>
    <source>
        <strain evidence="2 3">ATCC 38327</strain>
    </source>
</reference>
<keyword evidence="3" id="KW-1185">Reference proteome</keyword>
<evidence type="ECO:0000313" key="3">
    <source>
        <dbReference type="Proteomes" id="UP000054350"/>
    </source>
</evidence>
<evidence type="ECO:0000313" key="2">
    <source>
        <dbReference type="EMBL" id="KNE57563.1"/>
    </source>
</evidence>
<sequence>MPDASATPANTPVPPGRRLSGLTAAAASAAASAAGGTAASRKTSSSGSSGSRSSGSRSSGRQFSASGGSTSSRAPSPLTPATAPDVDNTAAPAREMRTSMSTETAATTSSDDESASTSGGTAQRPGGISRKYVSTLVRRWSMSTEADGMMALTVPTTTGASAAAGKEEDIAEVPSNEDVMGVGVSQPLNCSSTSTRSASPVRRDDPREDAASNTSSSAESVYYSFPSLVLDDTAALAAAL</sequence>
<feature type="compositionally biased region" description="Low complexity" evidence="1">
    <location>
        <begin position="98"/>
        <end position="121"/>
    </location>
</feature>
<gene>
    <name evidence="2" type="ORF">AMAG_03260</name>
</gene>
<feature type="compositionally biased region" description="Basic and acidic residues" evidence="1">
    <location>
        <begin position="201"/>
        <end position="210"/>
    </location>
</feature>